<keyword evidence="4" id="KW-1185">Reference proteome</keyword>
<evidence type="ECO:0000259" key="2">
    <source>
        <dbReference type="Pfam" id="PF25794"/>
    </source>
</evidence>
<dbReference type="InterPro" id="IPR022155">
    <property type="entry name" value="DUF3684"/>
</dbReference>
<evidence type="ECO:0000313" key="3">
    <source>
        <dbReference type="EMBL" id="WOO80833.1"/>
    </source>
</evidence>
<feature type="compositionally biased region" description="Gly residues" evidence="1">
    <location>
        <begin position="1458"/>
        <end position="1469"/>
    </location>
</feature>
<feature type="compositionally biased region" description="Pro residues" evidence="1">
    <location>
        <begin position="308"/>
        <end position="319"/>
    </location>
</feature>
<dbReference type="RefSeq" id="XP_062626865.1">
    <property type="nucleotide sequence ID" value="XM_062770881.1"/>
</dbReference>
<dbReference type="PANTHER" id="PTHR47839:SF1">
    <property type="entry name" value="DOMAIN PROTEIN, PUTATIVE (AFU_ORTHOLOGUE AFUA_6G04830)-RELATED"/>
    <property type="match status" value="1"/>
</dbReference>
<feature type="compositionally biased region" description="Low complexity" evidence="1">
    <location>
        <begin position="163"/>
        <end position="178"/>
    </location>
</feature>
<dbReference type="Pfam" id="PF12449">
    <property type="entry name" value="DUF3684"/>
    <property type="match status" value="1"/>
</dbReference>
<protein>
    <submittedName>
        <fullName evidence="3">Sacsin</fullName>
    </submittedName>
</protein>
<dbReference type="EMBL" id="CP086716">
    <property type="protein sequence ID" value="WOO80833.1"/>
    <property type="molecule type" value="Genomic_DNA"/>
</dbReference>
<sequence>MPPPSRAELWSAGRDETVEVNQRALIDKILARYSGEHTIFRELLQNADDAGAQHVQVKFYTRAGIDAQEAGRPPATLPDVKRDAIHRYVVCNDGIPFRGEDWHRLKKIAEGNPDEEKIGAFGVGFYSLWSVCDDPFVESGDKWMGFYWKDGKDQLLARSGDLPPGSSAASTAEPTSTGNPWTTFTMALREPTPLEGPLDFARFLVTSLTFMRTIKRVDMVVDDIKVLEVRKDIKGKTGVSRPGLNTTSTNAMMRVASVDATTMVITARVMKWLSATGVTPPPIPPPSAKTAARGLLASFFGRSTPVHDPTPPPPPTPPEDPTEVDVLAREIQTFQADIKVSISSQFGRELERATKKAPPSRMPASLVFSREDESVTVNGTPTEKKAGVVFSGLCPPLDGDKSARVFIGQPTSQTTGIGGHLAARFIPTVERESIDLVDRHVAQWNRELLWVGGYLARLIYELELFELQQQWNKTSTADQAARAQILARALHALKFFSFRPTTPSAAVGSEMESAFFSCARNNSNLPLLSTAGILTVGQVRIPHEELQLFLPELPVLTPATVTYAPRAVARLRERSLLRDIAFDDVVKQLGQRPLTEKEMVHCLAWWQSIATVEGYNPQVRARLLDAAIVVTDNSKVVPLGVIRSYVNPQSTSIPTDMPLPPDTLPYSVTKGLKGTQIHSIFGWTELSLAHYVTYLATPPMSGNNGADPDTDIRVSPAFAERVLTMLGRGWQSVSAHQQTAIADALKEVPCIPTRAGFKKPGEAYFENNLLFDDLPVIAFPKTTAIRGGLEKMLLGIGVRRTVDLQLIFSRLIGGGTWGCFELMKYLVSVKDTLSNEELSRLRQTAAFPLEQAPLEDGSKPQVVRQKPNQLYEPTEAMRNLGLPVLNWGEAKWKSNSDEAKMMFELGLKKFPPVDVLLGIIAGRPPMNERALTYLLTNIHTNYPSFDPSAYRDVAFIPATGADGKQIFGKPGQVFTNQACSILGFAVARPPVSAIENAAKLRLATDPPMEQLVAALINNPLHDLDKAKAVFEYLASRVGTAQVAALAPLSVRPFIPVKEEKNLRLARPDEVYFTSKTGVEPLYASAFTFIDFGDRANLFLRQCGVMAEPSHKDIARLLLRDPERMLRQAGSSSKYKEQLRLLAANWSTFDSRLIAEMKNTAFLLASQRVPKVAKEKGHFEDDNYTTEWALCKASDAVIVDDAVLLQYFGKDVLAAPEEQLLERFYGQLGSQPLSNRVNTESIPSGIKPGSSRTTTSAHRHVLERLTIYLSQATRKDTDYTAEWLSKGDNFVVQEAADIKARSTYRHGRVIKEHVETKYAMATRVPRPKAIVLTLSMSTPADYYDVAASLSQVLLKKVRADDILILDSILSTPLMALRKRGFNVDRILNQQNEERLRLKAEAAKDREAQVAAAAAAEKNARESSLAQANGAGVGQPNGTQPLAVAQRQVGPSGKPYDPEGPGGAAGAAGGAGSLLEQMRKWRGSMPGALGGSTPPPAIQGAQSHRGGPNGPGLPQMGGGSGTVTTARPTDPERIRNTVRHAVDASRPETGTQISDTKRRINDVSESQGHYCDESAEADLRLAVDPGSQGCKVFLEPGMTFTEEQQKICQRFAQYILIPLGEVYELKPSVLNIFWDTNGPLIAFNRSGALFCNARYFSAWHDTDVAQGRLGEAFISWYFTLAHELAHNLESAHNASHEFYFSSISEEYFVRFAKLMQARTALLR</sequence>
<feature type="region of interest" description="Disordered" evidence="1">
    <location>
        <begin position="158"/>
        <end position="180"/>
    </location>
</feature>
<evidence type="ECO:0000256" key="1">
    <source>
        <dbReference type="SAM" id="MobiDB-lite"/>
    </source>
</evidence>
<reference evidence="3" key="1">
    <citation type="submission" date="2023-10" db="EMBL/GenBank/DDBJ databases">
        <authorList>
            <person name="Noh H."/>
        </authorList>
    </citation>
    <scope>NUCLEOTIDE SEQUENCE</scope>
    <source>
        <strain evidence="3">DUCC4014</strain>
    </source>
</reference>
<organism evidence="3 4">
    <name type="scientific">Vanrija pseudolonga</name>
    <dbReference type="NCBI Taxonomy" id="143232"/>
    <lineage>
        <taxon>Eukaryota</taxon>
        <taxon>Fungi</taxon>
        <taxon>Dikarya</taxon>
        <taxon>Basidiomycota</taxon>
        <taxon>Agaricomycotina</taxon>
        <taxon>Tremellomycetes</taxon>
        <taxon>Trichosporonales</taxon>
        <taxon>Trichosporonaceae</taxon>
        <taxon>Vanrija</taxon>
    </lineage>
</organism>
<feature type="region of interest" description="Disordered" evidence="1">
    <location>
        <begin position="1481"/>
        <end position="1533"/>
    </location>
</feature>
<feature type="compositionally biased region" description="Gly residues" evidence="1">
    <location>
        <begin position="1505"/>
        <end position="1519"/>
    </location>
</feature>
<evidence type="ECO:0000313" key="4">
    <source>
        <dbReference type="Proteomes" id="UP000827549"/>
    </source>
</evidence>
<dbReference type="PANTHER" id="PTHR47839">
    <property type="entry name" value="DOMAIN PROTEIN, PUTATIVE (AFU_ORTHOLOGUE AFUA_6G04830)-RELATED"/>
    <property type="match status" value="1"/>
</dbReference>
<dbReference type="Proteomes" id="UP000827549">
    <property type="component" value="Chromosome 3"/>
</dbReference>
<feature type="domain" description="Sacsin/Nov" evidence="2">
    <location>
        <begin position="25"/>
        <end position="143"/>
    </location>
</feature>
<dbReference type="SUPFAM" id="SSF55874">
    <property type="entry name" value="ATPase domain of HSP90 chaperone/DNA topoisomerase II/histidine kinase"/>
    <property type="match status" value="1"/>
</dbReference>
<proteinExistence type="predicted"/>
<gene>
    <name evidence="3" type="primary">Sacs</name>
    <name evidence="3" type="ORF">LOC62_03G004361</name>
</gene>
<dbReference type="Pfam" id="PF25794">
    <property type="entry name" value="SACS"/>
    <property type="match status" value="1"/>
</dbReference>
<dbReference type="InterPro" id="IPR036890">
    <property type="entry name" value="HATPase_C_sf"/>
</dbReference>
<dbReference type="Gene3D" id="3.30.565.10">
    <property type="entry name" value="Histidine kinase-like ATPase, C-terminal domain"/>
    <property type="match status" value="1"/>
</dbReference>
<dbReference type="NCBIfam" id="NF047352">
    <property type="entry name" value="P_loop_sacsin"/>
    <property type="match status" value="1"/>
</dbReference>
<accession>A0AAF1BQE1</accession>
<feature type="region of interest" description="Disordered" evidence="1">
    <location>
        <begin position="1446"/>
        <end position="1469"/>
    </location>
</feature>
<feature type="region of interest" description="Disordered" evidence="1">
    <location>
        <begin position="1235"/>
        <end position="1254"/>
    </location>
</feature>
<dbReference type="InterPro" id="IPR058210">
    <property type="entry name" value="SACS/Nov_dom"/>
</dbReference>
<feature type="region of interest" description="Disordered" evidence="1">
    <location>
        <begin position="301"/>
        <end position="322"/>
    </location>
</feature>
<dbReference type="GeneID" id="87807599"/>
<name>A0AAF1BQE1_9TREE</name>